<organism evidence="1 2">
    <name type="scientific">Lysobacter niastensis</name>
    <dbReference type="NCBI Taxonomy" id="380629"/>
    <lineage>
        <taxon>Bacteria</taxon>
        <taxon>Pseudomonadati</taxon>
        <taxon>Pseudomonadota</taxon>
        <taxon>Gammaproteobacteria</taxon>
        <taxon>Lysobacterales</taxon>
        <taxon>Lysobacteraceae</taxon>
        <taxon>Lysobacter</taxon>
    </lineage>
</organism>
<dbReference type="RefSeq" id="WP_194931480.1">
    <property type="nucleotide sequence ID" value="NZ_JADLZT010000006.1"/>
</dbReference>
<evidence type="ECO:0008006" key="3">
    <source>
        <dbReference type="Google" id="ProtNLM"/>
    </source>
</evidence>
<protein>
    <recommendedName>
        <fullName evidence="3">His-Xaa-Ser system protein HxsD</fullName>
    </recommendedName>
</protein>
<gene>
    <name evidence="1" type="ORF">IU514_12785</name>
</gene>
<dbReference type="Proteomes" id="UP001429984">
    <property type="component" value="Unassembled WGS sequence"/>
</dbReference>
<proteinExistence type="predicted"/>
<comment type="caution">
    <text evidence="1">The sequence shown here is derived from an EMBL/GenBank/DDBJ whole genome shotgun (WGS) entry which is preliminary data.</text>
</comment>
<keyword evidence="2" id="KW-1185">Reference proteome</keyword>
<dbReference type="EMBL" id="JADLZT010000006">
    <property type="protein sequence ID" value="MBF6024902.1"/>
    <property type="molecule type" value="Genomic_DNA"/>
</dbReference>
<accession>A0ABS0B7U4</accession>
<sequence length="98" mass="10824">MDTIEVVMDRGLFSPDVIARTAHRYTADYFVEVSTADDRIVVRLTSKSASVDTAHLAKRFSNDAFDDRLRASVAAQTGELHTVLVRAALSEALKDRKA</sequence>
<evidence type="ECO:0000313" key="1">
    <source>
        <dbReference type="EMBL" id="MBF6024902.1"/>
    </source>
</evidence>
<name>A0ABS0B7U4_9GAMM</name>
<evidence type="ECO:0000313" key="2">
    <source>
        <dbReference type="Proteomes" id="UP001429984"/>
    </source>
</evidence>
<reference evidence="1 2" key="1">
    <citation type="submission" date="2020-11" db="EMBL/GenBank/DDBJ databases">
        <title>Draft Genome Sequence and Secondary Metabolite Biosynthetic Potential of the Lysobacter niastensis Type strain DSM 18481.</title>
        <authorList>
            <person name="Turrini P."/>
            <person name="Artuso I."/>
            <person name="Tescari M."/>
            <person name="Lugli G.A."/>
            <person name="Frangipani E."/>
            <person name="Ventura M."/>
            <person name="Visca P."/>
        </authorList>
    </citation>
    <scope>NUCLEOTIDE SEQUENCE [LARGE SCALE GENOMIC DNA]</scope>
    <source>
        <strain evidence="1 2">DSM 18481</strain>
    </source>
</reference>